<keyword evidence="2" id="KW-0784">Thiamine biosynthesis</keyword>
<feature type="domain" description="Thiamine phosphate synthase/TenI" evidence="3">
    <location>
        <begin position="3"/>
        <end position="178"/>
    </location>
</feature>
<evidence type="ECO:0000313" key="5">
    <source>
        <dbReference type="Proteomes" id="UP000037043"/>
    </source>
</evidence>
<evidence type="ECO:0000313" key="4">
    <source>
        <dbReference type="EMBL" id="KOA18477.1"/>
    </source>
</evidence>
<gene>
    <name evidence="4" type="primary">tenI</name>
    <name evidence="4" type="ORF">CLHOM_33790</name>
</gene>
<dbReference type="InterPro" id="IPR022998">
    <property type="entry name" value="ThiamineP_synth_TenI"/>
</dbReference>
<proteinExistence type="predicted"/>
<dbReference type="PANTHER" id="PTHR20857">
    <property type="entry name" value="THIAMINE-PHOSPHATE PYROPHOSPHORYLASE"/>
    <property type="match status" value="1"/>
</dbReference>
<dbReference type="STRING" id="36844.SAMN04488501_101101"/>
<dbReference type="Gene3D" id="3.20.20.70">
    <property type="entry name" value="Aldolase class I"/>
    <property type="match status" value="1"/>
</dbReference>
<dbReference type="InterPro" id="IPR036206">
    <property type="entry name" value="ThiamineP_synth_sf"/>
</dbReference>
<reference evidence="5" key="1">
    <citation type="submission" date="2015-08" db="EMBL/GenBank/DDBJ databases">
        <title>Genome sequence of the strict anaerobe Clostridium homopropionicum LuHBu1 (DSM 5847T).</title>
        <authorList>
            <person name="Poehlein A."/>
            <person name="Beck M."/>
            <person name="Schiel-Bengelsdorf B."/>
            <person name="Bengelsdorf F.R."/>
            <person name="Daniel R."/>
            <person name="Duerre P."/>
        </authorList>
    </citation>
    <scope>NUCLEOTIDE SEQUENCE [LARGE SCALE GENOMIC DNA]</scope>
    <source>
        <strain evidence="5">DSM 5847</strain>
    </source>
</reference>
<dbReference type="AlphaFoldDB" id="A0A0L6Z680"/>
<comment type="caution">
    <text evidence="4">The sequence shown here is derived from an EMBL/GenBank/DDBJ whole genome shotgun (WGS) entry which is preliminary data.</text>
</comment>
<evidence type="ECO:0000256" key="2">
    <source>
        <dbReference type="ARBA" id="ARBA00022977"/>
    </source>
</evidence>
<keyword evidence="5" id="KW-1185">Reference proteome</keyword>
<accession>A0A0L6Z680</accession>
<dbReference type="PANTHER" id="PTHR20857:SF15">
    <property type="entry name" value="THIAMINE-PHOSPHATE SYNTHASE"/>
    <property type="match status" value="1"/>
</dbReference>
<dbReference type="CDD" id="cd00564">
    <property type="entry name" value="TMP_TenI"/>
    <property type="match status" value="1"/>
</dbReference>
<dbReference type="RefSeq" id="WP_052222820.1">
    <property type="nucleotide sequence ID" value="NZ_LHUR01000042.1"/>
</dbReference>
<sequence length="198" mass="22168">MLIYVTNHKLCKDNFFNRIDELAKGKPLAIVLREKDLNLEEYESLAIQIKRICYMNKVPLIINQNISIAKKLEIPTIHLSMSDLRTYKNQTHEFAKVGASVHSLLEAKEAEELGASYLIAGHIFPTDCKKGIPSRGLSFLKEVCDSVTIPVFAIGGITKDKVADVLLAGAKGVCIMSEAMTCLNPRELKKSFHYQMDK</sequence>
<comment type="pathway">
    <text evidence="1">Cofactor biosynthesis; thiamine diphosphate biosynthesis.</text>
</comment>
<dbReference type="Proteomes" id="UP000037043">
    <property type="component" value="Unassembled WGS sequence"/>
</dbReference>
<name>A0A0L6Z680_9CLOT</name>
<dbReference type="SUPFAM" id="SSF51391">
    <property type="entry name" value="Thiamin phosphate synthase"/>
    <property type="match status" value="1"/>
</dbReference>
<dbReference type="GO" id="GO:0005737">
    <property type="term" value="C:cytoplasm"/>
    <property type="evidence" value="ECO:0007669"/>
    <property type="project" value="TreeGrafter"/>
</dbReference>
<dbReference type="Pfam" id="PF02581">
    <property type="entry name" value="TMP-TENI"/>
    <property type="match status" value="1"/>
</dbReference>
<dbReference type="GO" id="GO:0009228">
    <property type="term" value="P:thiamine biosynthetic process"/>
    <property type="evidence" value="ECO:0007669"/>
    <property type="project" value="UniProtKB-KW"/>
</dbReference>
<dbReference type="InterPro" id="IPR013785">
    <property type="entry name" value="Aldolase_TIM"/>
</dbReference>
<dbReference type="GO" id="GO:0004789">
    <property type="term" value="F:thiamine-phosphate diphosphorylase activity"/>
    <property type="evidence" value="ECO:0007669"/>
    <property type="project" value="TreeGrafter"/>
</dbReference>
<organism evidence="4 5">
    <name type="scientific">Clostridium homopropionicum DSM 5847</name>
    <dbReference type="NCBI Taxonomy" id="1121318"/>
    <lineage>
        <taxon>Bacteria</taxon>
        <taxon>Bacillati</taxon>
        <taxon>Bacillota</taxon>
        <taxon>Clostridia</taxon>
        <taxon>Eubacteriales</taxon>
        <taxon>Clostridiaceae</taxon>
        <taxon>Clostridium</taxon>
    </lineage>
</organism>
<evidence type="ECO:0000256" key="1">
    <source>
        <dbReference type="ARBA" id="ARBA00004948"/>
    </source>
</evidence>
<evidence type="ECO:0000259" key="3">
    <source>
        <dbReference type="Pfam" id="PF02581"/>
    </source>
</evidence>
<protein>
    <submittedName>
        <fullName evidence="4">Regulatory protein TenI</fullName>
    </submittedName>
</protein>
<dbReference type="PATRIC" id="fig|1121318.3.peg.3374"/>
<dbReference type="EMBL" id="LHUR01000042">
    <property type="protein sequence ID" value="KOA18477.1"/>
    <property type="molecule type" value="Genomic_DNA"/>
</dbReference>